<evidence type="ECO:0000313" key="1">
    <source>
        <dbReference type="EMBL" id="MFM0104145.1"/>
    </source>
</evidence>
<proteinExistence type="predicted"/>
<keyword evidence="2" id="KW-1185">Reference proteome</keyword>
<organism evidence="1 2">
    <name type="scientific">Paraburkholderia rhynchosiae</name>
    <dbReference type="NCBI Taxonomy" id="487049"/>
    <lineage>
        <taxon>Bacteria</taxon>
        <taxon>Pseudomonadati</taxon>
        <taxon>Pseudomonadota</taxon>
        <taxon>Betaproteobacteria</taxon>
        <taxon>Burkholderiales</taxon>
        <taxon>Burkholderiaceae</taxon>
        <taxon>Paraburkholderia</taxon>
    </lineage>
</organism>
<evidence type="ECO:0000313" key="2">
    <source>
        <dbReference type="Proteomes" id="UP001629235"/>
    </source>
</evidence>
<reference evidence="1 2" key="1">
    <citation type="journal article" date="2024" name="Chem. Sci.">
        <title>Discovery of megapolipeptins by genome mining of a Burkholderiales bacteria collection.</title>
        <authorList>
            <person name="Paulo B.S."/>
            <person name="Recchia M.J.J."/>
            <person name="Lee S."/>
            <person name="Fergusson C.H."/>
            <person name="Romanowski S.B."/>
            <person name="Hernandez A."/>
            <person name="Krull N."/>
            <person name="Liu D.Y."/>
            <person name="Cavanagh H."/>
            <person name="Bos A."/>
            <person name="Gray C.A."/>
            <person name="Murphy B.T."/>
            <person name="Linington R.G."/>
            <person name="Eustaquio A.S."/>
        </authorList>
    </citation>
    <scope>NUCLEOTIDE SEQUENCE [LARGE SCALE GENOMIC DNA]</scope>
    <source>
        <strain evidence="1 2">RL18-126-BIB-B</strain>
    </source>
</reference>
<name>A0ACC7NBP3_9BURK</name>
<protein>
    <submittedName>
        <fullName evidence="1">Uncharacterized protein</fullName>
    </submittedName>
</protein>
<accession>A0ACC7NBP3</accession>
<sequence length="100" mass="10119">MKRQLHFFALGVVAASLPAFASTASDHIVWSAKPAAAANAQPECTAYTGRRVSDMGDASGDPVAKTLKVAGTLAAIAAIAAFSAATKAASVTGPNPCRRF</sequence>
<dbReference type="Proteomes" id="UP001629235">
    <property type="component" value="Unassembled WGS sequence"/>
</dbReference>
<gene>
    <name evidence="1" type="ORF">PQR01_11820</name>
</gene>
<comment type="caution">
    <text evidence="1">The sequence shown here is derived from an EMBL/GenBank/DDBJ whole genome shotgun (WGS) entry which is preliminary data.</text>
</comment>
<dbReference type="EMBL" id="JAQQDW010000018">
    <property type="protein sequence ID" value="MFM0104145.1"/>
    <property type="molecule type" value="Genomic_DNA"/>
</dbReference>